<feature type="signal peptide" evidence="1">
    <location>
        <begin position="1"/>
        <end position="21"/>
    </location>
</feature>
<organism evidence="3 4">
    <name type="scientific">Mesonia sediminis</name>
    <dbReference type="NCBI Taxonomy" id="1703946"/>
    <lineage>
        <taxon>Bacteria</taxon>
        <taxon>Pseudomonadati</taxon>
        <taxon>Bacteroidota</taxon>
        <taxon>Flavobacteriia</taxon>
        <taxon>Flavobacteriales</taxon>
        <taxon>Flavobacteriaceae</taxon>
        <taxon>Mesonia</taxon>
    </lineage>
</organism>
<dbReference type="Pfam" id="PF05193">
    <property type="entry name" value="Peptidase_M16_C"/>
    <property type="match status" value="1"/>
</dbReference>
<evidence type="ECO:0000256" key="1">
    <source>
        <dbReference type="SAM" id="SignalP"/>
    </source>
</evidence>
<keyword evidence="1" id="KW-0732">Signal</keyword>
<dbReference type="PANTHER" id="PTHR11851:SF224">
    <property type="entry name" value="PROCESSING PROTEASE"/>
    <property type="match status" value="1"/>
</dbReference>
<dbReference type="Proteomes" id="UP001597357">
    <property type="component" value="Unassembled WGS sequence"/>
</dbReference>
<proteinExistence type="predicted"/>
<gene>
    <name evidence="3" type="ORF">ACFSQ0_10250</name>
</gene>
<dbReference type="InterPro" id="IPR050361">
    <property type="entry name" value="MPP/UQCRC_Complex"/>
</dbReference>
<dbReference type="InterPro" id="IPR011249">
    <property type="entry name" value="Metalloenz_LuxS/M16"/>
</dbReference>
<protein>
    <submittedName>
        <fullName evidence="3">M16 family metallopeptidase</fullName>
    </submittedName>
</protein>
<reference evidence="4" key="1">
    <citation type="journal article" date="2019" name="Int. J. Syst. Evol. Microbiol.">
        <title>The Global Catalogue of Microorganisms (GCM) 10K type strain sequencing project: providing services to taxonomists for standard genome sequencing and annotation.</title>
        <authorList>
            <consortium name="The Broad Institute Genomics Platform"/>
            <consortium name="The Broad Institute Genome Sequencing Center for Infectious Disease"/>
            <person name="Wu L."/>
            <person name="Ma J."/>
        </authorList>
    </citation>
    <scope>NUCLEOTIDE SEQUENCE [LARGE SCALE GENOMIC DNA]</scope>
    <source>
        <strain evidence="4">KCTC 42255</strain>
    </source>
</reference>
<name>A0ABW5SGA6_9FLAO</name>
<dbReference type="Gene3D" id="3.30.830.10">
    <property type="entry name" value="Metalloenzyme, LuxS/M16 peptidase-like"/>
    <property type="match status" value="2"/>
</dbReference>
<sequence>MNKFKIFTILFLCVSLFGAHAQIDRSKQPQPGPAPKINLGQPDTFTLKNGLKVLVVENHKLPRVSATLIIDNKPHSEGNKEGVKALFSALMGTGTQNTSKDAFNERIDFLGARVGYGTSSASAASLSKFFPEVFGLMAEGLLMPKFTQEEFDAEKAKLIEGIKSSAKSAGAIASNVSSALVYGKNHPYGEFATEESVENVTLNDVKKYYQNYISPKNAYLVVVGDIKTKEVKKLVKKNFKSWQADTPPAAALPNLPTVQYTQVNFIDVPNAVQSELRIQNAIDLKMADEDYFPVLLANQILGGAFGSYLNMNLREEHGWTYGARTSTGSDKYASRFVASTSVRNAVTDSAIVESFKEFNRIKTEPVSFGDLNNAKSQFAGDFVMRLESPSTVANYALNIETNDLPEDFYVTFLEKINAVTPEDILRVANKYYKTDKMQIVVAGKGSEILESLENIHLNGKKVPVFYFDKEGNKVDRPVYKIALPEGVNVETVYNDYLKAIGGKEKLKDVKSLAMEGEGKIQGMTLNFNIKSTQKGEYARVVSMNGMTMSKEVFDGETGYVMAQGQKIDFTPEQIKDAKKSGGLFPELNVPADAKLTGIEMVDGKKAYVVQTTENTQDFYSVETGLKIQSVTTAEQMGQTVSNTVGYGNYKEVNGVKIPHSMTMSMGPQNLDINMNNVTINKGVSSKDFE</sequence>
<feature type="chain" id="PRO_5045576644" evidence="1">
    <location>
        <begin position="22"/>
        <end position="689"/>
    </location>
</feature>
<evidence type="ECO:0000259" key="2">
    <source>
        <dbReference type="Pfam" id="PF05193"/>
    </source>
</evidence>
<keyword evidence="4" id="KW-1185">Reference proteome</keyword>
<comment type="caution">
    <text evidence="3">The sequence shown here is derived from an EMBL/GenBank/DDBJ whole genome shotgun (WGS) entry which is preliminary data.</text>
</comment>
<accession>A0ABW5SGA6</accession>
<dbReference type="RefSeq" id="WP_379047829.1">
    <property type="nucleotide sequence ID" value="NZ_JBHULZ010000041.1"/>
</dbReference>
<evidence type="ECO:0000313" key="4">
    <source>
        <dbReference type="Proteomes" id="UP001597357"/>
    </source>
</evidence>
<dbReference type="InterPro" id="IPR007863">
    <property type="entry name" value="Peptidase_M16_C"/>
</dbReference>
<dbReference type="SUPFAM" id="SSF63411">
    <property type="entry name" value="LuxS/MPP-like metallohydrolase"/>
    <property type="match status" value="2"/>
</dbReference>
<dbReference type="EMBL" id="JBHULZ010000041">
    <property type="protein sequence ID" value="MFD2698374.1"/>
    <property type="molecule type" value="Genomic_DNA"/>
</dbReference>
<evidence type="ECO:0000313" key="3">
    <source>
        <dbReference type="EMBL" id="MFD2698374.1"/>
    </source>
</evidence>
<dbReference type="PANTHER" id="PTHR11851">
    <property type="entry name" value="METALLOPROTEASE"/>
    <property type="match status" value="1"/>
</dbReference>
<feature type="domain" description="Peptidase M16 C-terminal" evidence="2">
    <location>
        <begin position="199"/>
        <end position="377"/>
    </location>
</feature>